<dbReference type="InterPro" id="IPR036938">
    <property type="entry name" value="PAP2/HPO_sf"/>
</dbReference>
<dbReference type="Proteomes" id="UP000432089">
    <property type="component" value="Unassembled WGS sequence"/>
</dbReference>
<keyword evidence="3" id="KW-1185">Reference proteome</keyword>
<evidence type="ECO:0000313" key="3">
    <source>
        <dbReference type="Proteomes" id="UP000432089"/>
    </source>
</evidence>
<evidence type="ECO:0000259" key="1">
    <source>
        <dbReference type="Pfam" id="PF01569"/>
    </source>
</evidence>
<dbReference type="PRINTS" id="PR00483">
    <property type="entry name" value="BACPHPHTASE"/>
</dbReference>
<dbReference type="SUPFAM" id="SSF48317">
    <property type="entry name" value="Acid phosphatase/Vanadium-dependent haloperoxidase"/>
    <property type="match status" value="1"/>
</dbReference>
<reference evidence="2 3" key="1">
    <citation type="submission" date="2019-09" db="EMBL/GenBank/DDBJ databases">
        <title>YIM 132180 draft genome.</title>
        <authorList>
            <person name="Zhang K."/>
        </authorList>
    </citation>
    <scope>NUCLEOTIDE SEQUENCE [LARGE SCALE GENOMIC DNA]</scope>
    <source>
        <strain evidence="2 3">YIM 132180</strain>
    </source>
</reference>
<proteinExistence type="predicted"/>
<dbReference type="Gene3D" id="1.20.144.10">
    <property type="entry name" value="Phosphatidic acid phosphatase type 2/haloperoxidase"/>
    <property type="match status" value="1"/>
</dbReference>
<dbReference type="EMBL" id="VZDO01000011">
    <property type="protein sequence ID" value="KAB0679124.1"/>
    <property type="molecule type" value="Genomic_DNA"/>
</dbReference>
<comment type="caution">
    <text evidence="2">The sequence shown here is derived from an EMBL/GenBank/DDBJ whole genome shotgun (WGS) entry which is preliminary data.</text>
</comment>
<dbReference type="AlphaFoldDB" id="A0A7V7TZC0"/>
<name>A0A7V7TZC0_9HYPH</name>
<gene>
    <name evidence="2" type="ORF">F6X38_13890</name>
</gene>
<sequence>MPVLKGLAPVTVLSKTYAGRAALGANLSVTGGIQTGAIRQPTLLPFAEQQGQALRDAFITDGNLSQLADGLGTTLGAAYQARAHYNDRERFTNVSPAVADLIAYTNATTGADSNSGKYFFANLTTDGKAAVSEEAKAILSGNGGAPDPFGRAYHKPGGGPGADAYGDSRPFQTEPSVLPIVGPDYFGAPAGNLVYNQGPISDLTDSPSYPSGHTTYGYMGSILLAVLVPERYPEMMARGAEYGNDRIIMGAHYAMDVLGGRTLATYDLAHLLANDPAYLGRTLKGAPAIGDYRAVVQAARADIVKAMETGCGNPIATCAREDIGRFADAAANEAFAASTQTYGLPVVYPQNANRLEDVNAIAPEAGNLLTAAFPALSLEEANRILTETEGPGGGFLDDGSAFGVYSRLNLYAASKRAAALAVEKEKPKG</sequence>
<dbReference type="InterPro" id="IPR000326">
    <property type="entry name" value="PAP2/HPO"/>
</dbReference>
<dbReference type="GO" id="GO:0030288">
    <property type="term" value="C:outer membrane-bounded periplasmic space"/>
    <property type="evidence" value="ECO:0007669"/>
    <property type="project" value="InterPro"/>
</dbReference>
<dbReference type="InterPro" id="IPR001011">
    <property type="entry name" value="Acid_Pase_classA_bac"/>
</dbReference>
<feature type="domain" description="Phosphatidic acid phosphatase type 2/haloperoxidase" evidence="1">
    <location>
        <begin position="199"/>
        <end position="265"/>
    </location>
</feature>
<dbReference type="Pfam" id="PF01569">
    <property type="entry name" value="PAP2"/>
    <property type="match status" value="1"/>
</dbReference>
<evidence type="ECO:0000313" key="2">
    <source>
        <dbReference type="EMBL" id="KAB0679124.1"/>
    </source>
</evidence>
<dbReference type="GO" id="GO:0003993">
    <property type="term" value="F:acid phosphatase activity"/>
    <property type="evidence" value="ECO:0007669"/>
    <property type="project" value="InterPro"/>
</dbReference>
<accession>A0A7V7TZC0</accession>
<protein>
    <submittedName>
        <fullName evidence="2">Phosphatase PAP2 family protein</fullName>
    </submittedName>
</protein>
<organism evidence="2 3">
    <name type="scientific">Plantimonas leprariae</name>
    <dbReference type="NCBI Taxonomy" id="2615207"/>
    <lineage>
        <taxon>Bacteria</taxon>
        <taxon>Pseudomonadati</taxon>
        <taxon>Pseudomonadota</taxon>
        <taxon>Alphaproteobacteria</taxon>
        <taxon>Hyphomicrobiales</taxon>
        <taxon>Aurantimonadaceae</taxon>
        <taxon>Plantimonas</taxon>
    </lineage>
</organism>